<evidence type="ECO:0008006" key="3">
    <source>
        <dbReference type="Google" id="ProtNLM"/>
    </source>
</evidence>
<accession>A0A699HPW6</accession>
<reference evidence="2" key="1">
    <citation type="journal article" date="2019" name="Sci. Rep.">
        <title>Draft genome of Tanacetum cinerariifolium, the natural source of mosquito coil.</title>
        <authorList>
            <person name="Yamashiro T."/>
            <person name="Shiraishi A."/>
            <person name="Satake H."/>
            <person name="Nakayama K."/>
        </authorList>
    </citation>
    <scope>NUCLEOTIDE SEQUENCE</scope>
</reference>
<evidence type="ECO:0000256" key="1">
    <source>
        <dbReference type="SAM" id="MobiDB-lite"/>
    </source>
</evidence>
<feature type="region of interest" description="Disordered" evidence="1">
    <location>
        <begin position="139"/>
        <end position="208"/>
    </location>
</feature>
<dbReference type="AlphaFoldDB" id="A0A699HPW6"/>
<proteinExistence type="predicted"/>
<protein>
    <recommendedName>
        <fullName evidence="3">E-beta-farnesene synthase</fullName>
    </recommendedName>
</protein>
<feature type="compositionally biased region" description="Basic residues" evidence="1">
    <location>
        <begin position="154"/>
        <end position="178"/>
    </location>
</feature>
<sequence>MAEENVPAPTRINAQLVHVKARLPIRKTFTASADVPSIYVQQFWNTLGKDTKSGEFSFQLDELWFNLNGDLIRNALGITLKEFTHPFVPPPDDGLLIEFTNNLGYPEELHFVSKMCVNSLYQPWNYYQKYLEIAARKPRQPTTMTGEEVEMKKKASKAGKSKQHAPAKQPKPAKKKSSKPTPSKKSPKERDFTNDADMEQSNSETDTKILKVEEEQGKEVSNIVALDETTIKLDEGQAGSNPEEELGKANMETEVESMVTVPIYQASSLVLLLSTPIIDLSPPKPVVYKMENHDLYSKIEKQVNEVIKEAVHNALQALLHKRFRDLSKFQMKEILHDRMFKSNSYRLHLDHTTLYETLKVSMQQENNDELHAALTKSRKRRRDNQDPPPPPSKDFYRSKKKKHDFDVCASKQPPVRSLQLG</sequence>
<organism evidence="2">
    <name type="scientific">Tanacetum cinerariifolium</name>
    <name type="common">Dalmatian daisy</name>
    <name type="synonym">Chrysanthemum cinerariifolium</name>
    <dbReference type="NCBI Taxonomy" id="118510"/>
    <lineage>
        <taxon>Eukaryota</taxon>
        <taxon>Viridiplantae</taxon>
        <taxon>Streptophyta</taxon>
        <taxon>Embryophyta</taxon>
        <taxon>Tracheophyta</taxon>
        <taxon>Spermatophyta</taxon>
        <taxon>Magnoliopsida</taxon>
        <taxon>eudicotyledons</taxon>
        <taxon>Gunneridae</taxon>
        <taxon>Pentapetalae</taxon>
        <taxon>asterids</taxon>
        <taxon>campanulids</taxon>
        <taxon>Asterales</taxon>
        <taxon>Asteraceae</taxon>
        <taxon>Asteroideae</taxon>
        <taxon>Anthemideae</taxon>
        <taxon>Anthemidinae</taxon>
        <taxon>Tanacetum</taxon>
    </lineage>
</organism>
<gene>
    <name evidence="2" type="ORF">Tci_419412</name>
</gene>
<feature type="region of interest" description="Disordered" evidence="1">
    <location>
        <begin position="375"/>
        <end position="421"/>
    </location>
</feature>
<name>A0A699HPW6_TANCI</name>
<comment type="caution">
    <text evidence="2">The sequence shown here is derived from an EMBL/GenBank/DDBJ whole genome shotgun (WGS) entry which is preliminary data.</text>
</comment>
<dbReference type="EMBL" id="BKCJ010181618">
    <property type="protein sequence ID" value="GEY47438.1"/>
    <property type="molecule type" value="Genomic_DNA"/>
</dbReference>
<evidence type="ECO:0000313" key="2">
    <source>
        <dbReference type="EMBL" id="GEY47438.1"/>
    </source>
</evidence>